<sequence length="75" mass="8480">MTLTAPERPQTEGKLLYKVEEAIDILGLGRTTVFELLRSGRLRSVQVGRSRRIPTAALREYVERLEREAAGVKAR</sequence>
<keyword evidence="3" id="KW-1185">Reference proteome</keyword>
<accession>A0A3A4A0W3</accession>
<dbReference type="InterPro" id="IPR041657">
    <property type="entry name" value="HTH_17"/>
</dbReference>
<dbReference type="EMBL" id="QZEY01000023">
    <property type="protein sequence ID" value="RJL22019.1"/>
    <property type="molecule type" value="Genomic_DNA"/>
</dbReference>
<proteinExistence type="predicted"/>
<dbReference type="GO" id="GO:0003677">
    <property type="term" value="F:DNA binding"/>
    <property type="evidence" value="ECO:0007669"/>
    <property type="project" value="UniProtKB-KW"/>
</dbReference>
<protein>
    <submittedName>
        <fullName evidence="2">DNA-binding protein</fullName>
    </submittedName>
</protein>
<evidence type="ECO:0000313" key="3">
    <source>
        <dbReference type="Proteomes" id="UP000265768"/>
    </source>
</evidence>
<dbReference type="Pfam" id="PF12728">
    <property type="entry name" value="HTH_17"/>
    <property type="match status" value="1"/>
</dbReference>
<reference evidence="2 3" key="1">
    <citation type="submission" date="2018-09" db="EMBL/GenBank/DDBJ databases">
        <title>YIM 75507 draft genome.</title>
        <authorList>
            <person name="Tang S."/>
            <person name="Feng Y."/>
        </authorList>
    </citation>
    <scope>NUCLEOTIDE SEQUENCE [LARGE SCALE GENOMIC DNA]</scope>
    <source>
        <strain evidence="2 3">YIM 75507</strain>
    </source>
</reference>
<dbReference type="Proteomes" id="UP000265768">
    <property type="component" value="Unassembled WGS sequence"/>
</dbReference>
<organism evidence="2 3">
    <name type="scientific">Bailinhaonella thermotolerans</name>
    <dbReference type="NCBI Taxonomy" id="1070861"/>
    <lineage>
        <taxon>Bacteria</taxon>
        <taxon>Bacillati</taxon>
        <taxon>Actinomycetota</taxon>
        <taxon>Actinomycetes</taxon>
        <taxon>Streptosporangiales</taxon>
        <taxon>Streptosporangiaceae</taxon>
        <taxon>Bailinhaonella</taxon>
    </lineage>
</organism>
<evidence type="ECO:0000313" key="2">
    <source>
        <dbReference type="EMBL" id="RJL22019.1"/>
    </source>
</evidence>
<dbReference type="AlphaFoldDB" id="A0A3A4A0W3"/>
<dbReference type="OrthoDB" id="9806039at2"/>
<dbReference type="NCBIfam" id="TIGR01764">
    <property type="entry name" value="excise"/>
    <property type="match status" value="1"/>
</dbReference>
<comment type="caution">
    <text evidence="2">The sequence shown here is derived from an EMBL/GenBank/DDBJ whole genome shotgun (WGS) entry which is preliminary data.</text>
</comment>
<feature type="domain" description="Helix-turn-helix" evidence="1">
    <location>
        <begin position="16"/>
        <end position="64"/>
    </location>
</feature>
<keyword evidence="2" id="KW-0238">DNA-binding</keyword>
<dbReference type="InterPro" id="IPR010093">
    <property type="entry name" value="SinI_DNA-bd"/>
</dbReference>
<name>A0A3A4A0W3_9ACTN</name>
<evidence type="ECO:0000259" key="1">
    <source>
        <dbReference type="Pfam" id="PF12728"/>
    </source>
</evidence>
<gene>
    <name evidence="2" type="ORF">D5H75_36060</name>
</gene>